<evidence type="ECO:0000259" key="2">
    <source>
        <dbReference type="Pfam" id="PF03807"/>
    </source>
</evidence>
<dbReference type="InterPro" id="IPR036291">
    <property type="entry name" value="NAD(P)-bd_dom_sf"/>
</dbReference>
<evidence type="ECO:0000256" key="1">
    <source>
        <dbReference type="ARBA" id="ARBA00023002"/>
    </source>
</evidence>
<sequence length="185" mass="20656">MIAIIADGRWGKRVVHFLRGLAPDESVTWGARSPSYAKELQMEERGISISSYLDAIKAHQLIVVALPYQDLLPWADVYAPWLNGKIVIDLSIPQTSEDRLLCGWRTSVTEELQKRLPESRIVGAKSTAFQGNTRGRSAVYVTSDDEGAKRRVIELFRRASYSAVDAGGLEENRAIDRIMKIEGLP</sequence>
<evidence type="ECO:0000313" key="3">
    <source>
        <dbReference type="EMBL" id="RNB86554.1"/>
    </source>
</evidence>
<dbReference type="EMBL" id="RHHU01000005">
    <property type="protein sequence ID" value="RNB86554.1"/>
    <property type="molecule type" value="Genomic_DNA"/>
</dbReference>
<protein>
    <recommendedName>
        <fullName evidence="2">Pyrroline-5-carboxylate reductase catalytic N-terminal domain-containing protein</fullName>
    </recommendedName>
</protein>
<evidence type="ECO:0000313" key="4">
    <source>
        <dbReference type="Proteomes" id="UP000269573"/>
    </source>
</evidence>
<dbReference type="Pfam" id="PF03807">
    <property type="entry name" value="F420_oxidored"/>
    <property type="match status" value="1"/>
</dbReference>
<dbReference type="InterPro" id="IPR028939">
    <property type="entry name" value="P5C_Rdtase_cat_N"/>
</dbReference>
<dbReference type="GO" id="GO:0016491">
    <property type="term" value="F:oxidoreductase activity"/>
    <property type="evidence" value="ECO:0007669"/>
    <property type="project" value="UniProtKB-KW"/>
</dbReference>
<dbReference type="Proteomes" id="UP000269573">
    <property type="component" value="Unassembled WGS sequence"/>
</dbReference>
<accession>A0A3M8DEW9</accession>
<keyword evidence="1" id="KW-0560">Oxidoreductase</keyword>
<gene>
    <name evidence="3" type="ORF">EDM59_10230</name>
</gene>
<comment type="caution">
    <text evidence="3">The sequence shown here is derived from an EMBL/GenBank/DDBJ whole genome shotgun (WGS) entry which is preliminary data.</text>
</comment>
<name>A0A3M8DEW9_9BACL</name>
<reference evidence="3 4" key="1">
    <citation type="submission" date="2018-10" db="EMBL/GenBank/DDBJ databases">
        <title>Phylogenomics of Brevibacillus.</title>
        <authorList>
            <person name="Dunlap C."/>
        </authorList>
    </citation>
    <scope>NUCLEOTIDE SEQUENCE [LARGE SCALE GENOMIC DNA]</scope>
    <source>
        <strain evidence="3 4">JCM 15774</strain>
    </source>
</reference>
<dbReference type="AlphaFoldDB" id="A0A3M8DEW9"/>
<dbReference type="RefSeq" id="WP_122923529.1">
    <property type="nucleotide sequence ID" value="NZ_RHHU01000005.1"/>
</dbReference>
<keyword evidence="4" id="KW-1185">Reference proteome</keyword>
<dbReference type="InterPro" id="IPR051267">
    <property type="entry name" value="STEAP_metalloreductase"/>
</dbReference>
<proteinExistence type="predicted"/>
<organism evidence="3 4">
    <name type="scientific">Brevibacillus nitrificans</name>
    <dbReference type="NCBI Taxonomy" id="651560"/>
    <lineage>
        <taxon>Bacteria</taxon>
        <taxon>Bacillati</taxon>
        <taxon>Bacillota</taxon>
        <taxon>Bacilli</taxon>
        <taxon>Bacillales</taxon>
        <taxon>Paenibacillaceae</taxon>
        <taxon>Brevibacillus</taxon>
    </lineage>
</organism>
<dbReference type="PANTHER" id="PTHR14239">
    <property type="entry name" value="DUDULIN-RELATED"/>
    <property type="match status" value="1"/>
</dbReference>
<dbReference type="SUPFAM" id="SSF51735">
    <property type="entry name" value="NAD(P)-binding Rossmann-fold domains"/>
    <property type="match status" value="1"/>
</dbReference>
<feature type="domain" description="Pyrroline-5-carboxylate reductase catalytic N-terminal" evidence="2">
    <location>
        <begin position="2"/>
        <end position="91"/>
    </location>
</feature>
<dbReference type="Gene3D" id="3.40.50.720">
    <property type="entry name" value="NAD(P)-binding Rossmann-like Domain"/>
    <property type="match status" value="1"/>
</dbReference>